<reference evidence="2 3" key="1">
    <citation type="submission" date="2024-10" db="EMBL/GenBank/DDBJ databases">
        <title>The Natural Products Discovery Center: Release of the First 8490 Sequenced Strains for Exploring Actinobacteria Biosynthetic Diversity.</title>
        <authorList>
            <person name="Kalkreuter E."/>
            <person name="Kautsar S.A."/>
            <person name="Yang D."/>
            <person name="Bader C.D."/>
            <person name="Teijaro C.N."/>
            <person name="Fluegel L."/>
            <person name="Davis C.M."/>
            <person name="Simpson J.R."/>
            <person name="Lauterbach L."/>
            <person name="Steele A.D."/>
            <person name="Gui C."/>
            <person name="Meng S."/>
            <person name="Li G."/>
            <person name="Viehrig K."/>
            <person name="Ye F."/>
            <person name="Su P."/>
            <person name="Kiefer A.F."/>
            <person name="Nichols A."/>
            <person name="Cepeda A.J."/>
            <person name="Yan W."/>
            <person name="Fan B."/>
            <person name="Jiang Y."/>
            <person name="Adhikari A."/>
            <person name="Zheng C.-J."/>
            <person name="Schuster L."/>
            <person name="Cowan T.M."/>
            <person name="Smanski M.J."/>
            <person name="Chevrette M.G."/>
            <person name="De Carvalho L.P.S."/>
            <person name="Shen B."/>
        </authorList>
    </citation>
    <scope>NUCLEOTIDE SEQUENCE [LARGE SCALE GENOMIC DNA]</scope>
    <source>
        <strain evidence="2 3">NPDC012540</strain>
    </source>
</reference>
<protein>
    <submittedName>
        <fullName evidence="2">DUF3817 domain-containing protein</fullName>
    </submittedName>
</protein>
<accession>A0ABW6X5V4</accession>
<proteinExistence type="predicted"/>
<sequence length="95" mass="9743">MRLLRISARAELVSLLVLLVNLATAHLPAVSSLMGPTHGCAYLFVVIATARTAGASRRMKLYSLVPGVGGLLALRWHAGPGTSVPDPPAAGTVSG</sequence>
<organism evidence="2 3">
    <name type="scientific">Streptomyces argenteolus</name>
    <dbReference type="NCBI Taxonomy" id="67274"/>
    <lineage>
        <taxon>Bacteria</taxon>
        <taxon>Bacillati</taxon>
        <taxon>Actinomycetota</taxon>
        <taxon>Actinomycetes</taxon>
        <taxon>Kitasatosporales</taxon>
        <taxon>Streptomycetaceae</taxon>
        <taxon>Streptomyces</taxon>
    </lineage>
</organism>
<name>A0ABW6X5V4_9ACTN</name>
<evidence type="ECO:0000313" key="3">
    <source>
        <dbReference type="Proteomes" id="UP001602322"/>
    </source>
</evidence>
<dbReference type="EMBL" id="JBIBEG010000003">
    <property type="protein sequence ID" value="MFF5896836.1"/>
    <property type="molecule type" value="Genomic_DNA"/>
</dbReference>
<keyword evidence="1" id="KW-0812">Transmembrane</keyword>
<keyword evidence="1" id="KW-0472">Membrane</keyword>
<evidence type="ECO:0000256" key="1">
    <source>
        <dbReference type="SAM" id="Phobius"/>
    </source>
</evidence>
<evidence type="ECO:0000313" key="2">
    <source>
        <dbReference type="EMBL" id="MFF5896836.1"/>
    </source>
</evidence>
<feature type="transmembrane region" description="Helical" evidence="1">
    <location>
        <begin position="35"/>
        <end position="54"/>
    </location>
</feature>
<gene>
    <name evidence="2" type="ORF">ACFY8O_13010</name>
</gene>
<keyword evidence="3" id="KW-1185">Reference proteome</keyword>
<keyword evidence="1" id="KW-1133">Transmembrane helix</keyword>
<comment type="caution">
    <text evidence="2">The sequence shown here is derived from an EMBL/GenBank/DDBJ whole genome shotgun (WGS) entry which is preliminary data.</text>
</comment>
<dbReference type="RefSeq" id="WP_387901323.1">
    <property type="nucleotide sequence ID" value="NZ_JBIBEG010000003.1"/>
</dbReference>
<dbReference type="Proteomes" id="UP001602322">
    <property type="component" value="Unassembled WGS sequence"/>
</dbReference>